<evidence type="ECO:0000259" key="9">
    <source>
        <dbReference type="SMART" id="SM00906"/>
    </source>
</evidence>
<evidence type="ECO:0000256" key="7">
    <source>
        <dbReference type="ARBA" id="ARBA00023242"/>
    </source>
</evidence>
<feature type="compositionally biased region" description="Polar residues" evidence="8">
    <location>
        <begin position="83"/>
        <end position="102"/>
    </location>
</feature>
<keyword evidence="5" id="KW-0238">DNA-binding</keyword>
<evidence type="ECO:0000313" key="10">
    <source>
        <dbReference type="EMBL" id="KAF9895346.1"/>
    </source>
</evidence>
<dbReference type="GO" id="GO:0006351">
    <property type="term" value="P:DNA-templated transcription"/>
    <property type="evidence" value="ECO:0007669"/>
    <property type="project" value="InterPro"/>
</dbReference>
<keyword evidence="3" id="KW-0862">Zinc</keyword>
<reference evidence="10" key="2">
    <citation type="submission" date="2020-02" db="EMBL/GenBank/DDBJ databases">
        <authorList>
            <person name="Gilchrist C.L.M."/>
            <person name="Chooi Y.-H."/>
        </authorList>
    </citation>
    <scope>NUCLEOTIDE SEQUENCE</scope>
    <source>
        <strain evidence="10">MST-FP2251</strain>
    </source>
</reference>
<evidence type="ECO:0000256" key="2">
    <source>
        <dbReference type="ARBA" id="ARBA00022723"/>
    </source>
</evidence>
<feature type="region of interest" description="Disordered" evidence="8">
    <location>
        <begin position="1"/>
        <end position="26"/>
    </location>
</feature>
<keyword evidence="2" id="KW-0479">Metal-binding</keyword>
<evidence type="ECO:0000256" key="3">
    <source>
        <dbReference type="ARBA" id="ARBA00022833"/>
    </source>
</evidence>
<evidence type="ECO:0000256" key="6">
    <source>
        <dbReference type="ARBA" id="ARBA00023163"/>
    </source>
</evidence>
<keyword evidence="6" id="KW-0804">Transcription</keyword>
<evidence type="ECO:0000313" key="11">
    <source>
        <dbReference type="Proteomes" id="UP001194746"/>
    </source>
</evidence>
<dbReference type="PANTHER" id="PTHR47782">
    <property type="entry name" value="ZN(II)2CYS6 TRANSCRIPTION FACTOR (EUROFUNG)-RELATED"/>
    <property type="match status" value="1"/>
</dbReference>
<dbReference type="InterPro" id="IPR007219">
    <property type="entry name" value="XnlR_reg_dom"/>
</dbReference>
<keyword evidence="4" id="KW-0805">Transcription regulation</keyword>
<feature type="region of interest" description="Disordered" evidence="8">
    <location>
        <begin position="82"/>
        <end position="102"/>
    </location>
</feature>
<dbReference type="GO" id="GO:0000981">
    <property type="term" value="F:DNA-binding transcription factor activity, RNA polymerase II-specific"/>
    <property type="evidence" value="ECO:0007669"/>
    <property type="project" value="TreeGrafter"/>
</dbReference>
<dbReference type="Pfam" id="PF04082">
    <property type="entry name" value="Fungal_trans"/>
    <property type="match status" value="1"/>
</dbReference>
<gene>
    <name evidence="10" type="ORF">FE257_000250</name>
</gene>
<comment type="subcellular location">
    <subcellularLocation>
        <location evidence="1">Nucleus</location>
    </subcellularLocation>
</comment>
<reference evidence="10" key="1">
    <citation type="journal article" date="2019" name="Beilstein J. Org. Chem.">
        <title>Nanangenines: drimane sesquiterpenoids as the dominant metabolite cohort of a novel Australian fungus, Aspergillus nanangensis.</title>
        <authorList>
            <person name="Lacey H.J."/>
            <person name="Gilchrist C.L.M."/>
            <person name="Crombie A."/>
            <person name="Kalaitzis J.A."/>
            <person name="Vuong D."/>
            <person name="Rutledge P.J."/>
            <person name="Turner P."/>
            <person name="Pitt J.I."/>
            <person name="Lacey E."/>
            <person name="Chooi Y.H."/>
            <person name="Piggott A.M."/>
        </authorList>
    </citation>
    <scope>NUCLEOTIDE SEQUENCE</scope>
    <source>
        <strain evidence="10">MST-FP2251</strain>
    </source>
</reference>
<dbReference type="Proteomes" id="UP001194746">
    <property type="component" value="Unassembled WGS sequence"/>
</dbReference>
<proteinExistence type="predicted"/>
<accession>A0AAD4GZV4</accession>
<evidence type="ECO:0000256" key="4">
    <source>
        <dbReference type="ARBA" id="ARBA00023015"/>
    </source>
</evidence>
<feature type="compositionally biased region" description="Polar residues" evidence="8">
    <location>
        <begin position="1"/>
        <end position="10"/>
    </location>
</feature>
<dbReference type="GO" id="GO:0005634">
    <property type="term" value="C:nucleus"/>
    <property type="evidence" value="ECO:0007669"/>
    <property type="project" value="UniProtKB-SubCell"/>
</dbReference>
<protein>
    <recommendedName>
        <fullName evidence="9">Xylanolytic transcriptional activator regulatory domain-containing protein</fullName>
    </recommendedName>
</protein>
<dbReference type="GO" id="GO:0045944">
    <property type="term" value="P:positive regulation of transcription by RNA polymerase II"/>
    <property type="evidence" value="ECO:0007669"/>
    <property type="project" value="TreeGrafter"/>
</dbReference>
<dbReference type="InterPro" id="IPR052202">
    <property type="entry name" value="Yeast_MetPath_Reg"/>
</dbReference>
<feature type="domain" description="Xylanolytic transcriptional activator regulatory" evidence="9">
    <location>
        <begin position="273"/>
        <end position="345"/>
    </location>
</feature>
<name>A0AAD4GZV4_ASPNN</name>
<dbReference type="GO" id="GO:0008270">
    <property type="term" value="F:zinc ion binding"/>
    <property type="evidence" value="ECO:0007669"/>
    <property type="project" value="InterPro"/>
</dbReference>
<evidence type="ECO:0000256" key="5">
    <source>
        <dbReference type="ARBA" id="ARBA00023125"/>
    </source>
</evidence>
<comment type="caution">
    <text evidence="10">The sequence shown here is derived from an EMBL/GenBank/DDBJ whole genome shotgun (WGS) entry which is preliminary data.</text>
</comment>
<dbReference type="GO" id="GO:0043565">
    <property type="term" value="F:sequence-specific DNA binding"/>
    <property type="evidence" value="ECO:0007669"/>
    <property type="project" value="TreeGrafter"/>
</dbReference>
<keyword evidence="7" id="KW-0539">Nucleus</keyword>
<organism evidence="10 11">
    <name type="scientific">Aspergillus nanangensis</name>
    <dbReference type="NCBI Taxonomy" id="2582783"/>
    <lineage>
        <taxon>Eukaryota</taxon>
        <taxon>Fungi</taxon>
        <taxon>Dikarya</taxon>
        <taxon>Ascomycota</taxon>
        <taxon>Pezizomycotina</taxon>
        <taxon>Eurotiomycetes</taxon>
        <taxon>Eurotiomycetidae</taxon>
        <taxon>Eurotiales</taxon>
        <taxon>Aspergillaceae</taxon>
        <taxon>Aspergillus</taxon>
        <taxon>Aspergillus subgen. Circumdati</taxon>
    </lineage>
</organism>
<keyword evidence="11" id="KW-1185">Reference proteome</keyword>
<evidence type="ECO:0000256" key="1">
    <source>
        <dbReference type="ARBA" id="ARBA00004123"/>
    </source>
</evidence>
<evidence type="ECO:0000256" key="8">
    <source>
        <dbReference type="SAM" id="MobiDB-lite"/>
    </source>
</evidence>
<dbReference type="CDD" id="cd12148">
    <property type="entry name" value="fungal_TF_MHR"/>
    <property type="match status" value="1"/>
</dbReference>
<sequence length="476" mass="51757">MSSRSSSETFTFGGPQSPEMHNPPSAYRLGLSEVQKTENPRAAPELERTAWRLSRLRASCLFQVKSSYVTSLEAKLDRLQGQGCRTSTPDKTIPSNMADTTAGPSDIGVALETVGIGHPDATPSDEWLAFNLRRTTQLALNHQEDTHDALTHEHLSKLTMIRQSDRLTDYLHSYLSNIHHDLPFLRPEDLNALHASLVAGTASYSDSITCLVLAIGALTAGPPSLLGSQTVLYLAHQARENSSEILRGYSLESLQLLILHTVFSLLDPYGGNTWHLSGLALSTAIALGLHAEDNLSKYTDESDTYRKAFWSCYILDRCVASATNRPFGIADEDITTQVPQNQEAFGVFPSLCRLTRTVSRLCNKDGGGEEEEDEEGSSGSVSRLGLQTNFLELLSNGPPTGGTNGLAMLLSSHLGLVAKFSSLKPLLTVAGDLVVIAGRDKVTNVDIERSGTKLQNVATRRIYDAIQWEIGGALFM</sequence>
<dbReference type="EMBL" id="VCAU01000001">
    <property type="protein sequence ID" value="KAF9895346.1"/>
    <property type="molecule type" value="Genomic_DNA"/>
</dbReference>
<dbReference type="PANTHER" id="PTHR47782:SF12">
    <property type="entry name" value="ZN(II)2CYS6 TRANSCRIPTION FACTOR (EUROFUNG)"/>
    <property type="match status" value="1"/>
</dbReference>
<dbReference type="AlphaFoldDB" id="A0AAD4GZV4"/>
<dbReference type="SMART" id="SM00906">
    <property type="entry name" value="Fungal_trans"/>
    <property type="match status" value="1"/>
</dbReference>